<dbReference type="EMBL" id="KZ994656">
    <property type="protein sequence ID" value="RKO92390.1"/>
    <property type="molecule type" value="Genomic_DNA"/>
</dbReference>
<dbReference type="GO" id="GO:0016887">
    <property type="term" value="F:ATP hydrolysis activity"/>
    <property type="evidence" value="ECO:0007669"/>
    <property type="project" value="InterPro"/>
</dbReference>
<accession>A0A4P9WMI9</accession>
<reference evidence="11" key="1">
    <citation type="journal article" date="2018" name="Nat. Microbiol.">
        <title>Leveraging single-cell genomics to expand the fungal tree of life.</title>
        <authorList>
            <person name="Ahrendt S.R."/>
            <person name="Quandt C.A."/>
            <person name="Ciobanu D."/>
            <person name="Clum A."/>
            <person name="Salamov A."/>
            <person name="Andreopoulos B."/>
            <person name="Cheng J.F."/>
            <person name="Woyke T."/>
            <person name="Pelin A."/>
            <person name="Henrissat B."/>
            <person name="Reynolds N.K."/>
            <person name="Benny G.L."/>
            <person name="Smith M.E."/>
            <person name="James T.Y."/>
            <person name="Grigoriev I.V."/>
        </authorList>
    </citation>
    <scope>NUCLEOTIDE SEQUENCE [LARGE SCALE GENOMIC DNA]</scope>
</reference>
<keyword evidence="3 7" id="KW-0812">Transmembrane</keyword>
<evidence type="ECO:0000259" key="8">
    <source>
        <dbReference type="Pfam" id="PF00005"/>
    </source>
</evidence>
<comment type="subcellular location">
    <subcellularLocation>
        <location evidence="1">Membrane</location>
        <topology evidence="1">Multi-pass membrane protein</topology>
    </subcellularLocation>
</comment>
<feature type="domain" description="ABC-2 type transporter transmembrane" evidence="9">
    <location>
        <begin position="75"/>
        <end position="203"/>
    </location>
</feature>
<dbReference type="InterPro" id="IPR027417">
    <property type="entry name" value="P-loop_NTPase"/>
</dbReference>
<evidence type="ECO:0000256" key="6">
    <source>
        <dbReference type="ARBA" id="ARBA00023136"/>
    </source>
</evidence>
<evidence type="ECO:0000259" key="9">
    <source>
        <dbReference type="Pfam" id="PF12698"/>
    </source>
</evidence>
<proteinExistence type="predicted"/>
<dbReference type="GO" id="GO:0005319">
    <property type="term" value="F:lipid transporter activity"/>
    <property type="evidence" value="ECO:0007669"/>
    <property type="project" value="TreeGrafter"/>
</dbReference>
<dbReference type="Pfam" id="PF12698">
    <property type="entry name" value="ABC2_membrane_3"/>
    <property type="match status" value="1"/>
</dbReference>
<feature type="transmembrane region" description="Helical" evidence="7">
    <location>
        <begin position="125"/>
        <end position="148"/>
    </location>
</feature>
<evidence type="ECO:0000256" key="7">
    <source>
        <dbReference type="SAM" id="Phobius"/>
    </source>
</evidence>
<evidence type="ECO:0000256" key="2">
    <source>
        <dbReference type="ARBA" id="ARBA00022448"/>
    </source>
</evidence>
<dbReference type="Gene3D" id="3.40.50.300">
    <property type="entry name" value="P-loop containing nucleotide triphosphate hydrolases"/>
    <property type="match status" value="2"/>
</dbReference>
<dbReference type="GO" id="GO:0005524">
    <property type="term" value="F:ATP binding"/>
    <property type="evidence" value="ECO:0007669"/>
    <property type="project" value="InterPro"/>
</dbReference>
<sequence>MTSTNPDAGTAASAAQITVTQLNNGVFRQLDYSFFESRSSPRKRFASLFCGIEHVAIRCRQTLTESTHPPIVQARLKEGMLMMGLTTPAYTLSWFITYFLLYLPAALVAAICLRVSVYQDTSIPLLMIFYVVTLLNMIALCFMVEPFLSSPRSGAMAVTAMLLVVSAGAAVFNTRVWDASSFAKTAASLVSPVAFMYANRVVAHFEGNYDSLAFSNISGGSAWKHCAGSVRERVAERLNVRRLGCFSKTVPIGTCLWQMTFSACPSSGPSSCFPFTRAYWTSGAAQATGWRPHLLGFDASTVVQDDPPADAVVGISINRLGKTFRHPRTRRVQHAVRELSMDACEGQTLALLGKNGSGKSTLVGLPAGLALTTFDLQEPLSRRAIWDTINREKQSRTVIFTTHFMDEAEYLGDRIAILASGQLKATGTTLFLKRTYGVGYSMTVMRSESPKSAREVSKIVRSHLPDATALGAAGDLDGETLLRAGVRNYDLSVTSLEEVFLRIVSQEEEAQAADENTLGSLNWAVGTESELSSTVATTEQSSASASNTFELIDVETPLNSPAPAQATPLN</sequence>
<dbReference type="SUPFAM" id="SSF52540">
    <property type="entry name" value="P-loop containing nucleoside triphosphate hydrolases"/>
    <property type="match status" value="1"/>
</dbReference>
<dbReference type="InterPro" id="IPR003439">
    <property type="entry name" value="ABC_transporter-like_ATP-bd"/>
</dbReference>
<dbReference type="AlphaFoldDB" id="A0A4P9WMI9"/>
<keyword evidence="4" id="KW-0677">Repeat</keyword>
<keyword evidence="2" id="KW-0813">Transport</keyword>
<dbReference type="GO" id="GO:0140359">
    <property type="term" value="F:ABC-type transporter activity"/>
    <property type="evidence" value="ECO:0007669"/>
    <property type="project" value="InterPro"/>
</dbReference>
<evidence type="ECO:0000256" key="1">
    <source>
        <dbReference type="ARBA" id="ARBA00004141"/>
    </source>
</evidence>
<evidence type="ECO:0000313" key="11">
    <source>
        <dbReference type="Proteomes" id="UP000269721"/>
    </source>
</evidence>
<protein>
    <recommendedName>
        <fullName evidence="12">ABC transporter domain-containing protein</fullName>
    </recommendedName>
</protein>
<keyword evidence="11" id="KW-1185">Reference proteome</keyword>
<keyword evidence="5 7" id="KW-1133">Transmembrane helix</keyword>
<dbReference type="PANTHER" id="PTHR19229:SF36">
    <property type="entry name" value="ATP-BINDING CASSETTE SUB-FAMILY A MEMBER 2"/>
    <property type="match status" value="1"/>
</dbReference>
<evidence type="ECO:0008006" key="12">
    <source>
        <dbReference type="Google" id="ProtNLM"/>
    </source>
</evidence>
<dbReference type="GO" id="GO:0016020">
    <property type="term" value="C:membrane"/>
    <property type="evidence" value="ECO:0007669"/>
    <property type="project" value="UniProtKB-SubCell"/>
</dbReference>
<dbReference type="InterPro" id="IPR026082">
    <property type="entry name" value="ABCA"/>
</dbReference>
<feature type="transmembrane region" description="Helical" evidence="7">
    <location>
        <begin position="92"/>
        <end position="113"/>
    </location>
</feature>
<gene>
    <name evidence="10" type="ORF">BDK51DRAFT_43334</name>
</gene>
<name>A0A4P9WMI9_9FUNG</name>
<feature type="transmembrane region" description="Helical" evidence="7">
    <location>
        <begin position="154"/>
        <end position="172"/>
    </location>
</feature>
<evidence type="ECO:0000256" key="5">
    <source>
        <dbReference type="ARBA" id="ARBA00022989"/>
    </source>
</evidence>
<organism evidence="10 11">
    <name type="scientific">Blyttiomyces helicus</name>
    <dbReference type="NCBI Taxonomy" id="388810"/>
    <lineage>
        <taxon>Eukaryota</taxon>
        <taxon>Fungi</taxon>
        <taxon>Fungi incertae sedis</taxon>
        <taxon>Chytridiomycota</taxon>
        <taxon>Chytridiomycota incertae sedis</taxon>
        <taxon>Chytridiomycetes</taxon>
        <taxon>Chytridiomycetes incertae sedis</taxon>
        <taxon>Blyttiomyces</taxon>
    </lineage>
</organism>
<feature type="domain" description="ABC transporter" evidence="8">
    <location>
        <begin position="337"/>
        <end position="369"/>
    </location>
</feature>
<evidence type="ECO:0000313" key="10">
    <source>
        <dbReference type="EMBL" id="RKO92390.1"/>
    </source>
</evidence>
<evidence type="ECO:0000256" key="4">
    <source>
        <dbReference type="ARBA" id="ARBA00022737"/>
    </source>
</evidence>
<dbReference type="Pfam" id="PF00005">
    <property type="entry name" value="ABC_tran"/>
    <property type="match status" value="1"/>
</dbReference>
<evidence type="ECO:0000256" key="3">
    <source>
        <dbReference type="ARBA" id="ARBA00022692"/>
    </source>
</evidence>
<keyword evidence="6 7" id="KW-0472">Membrane</keyword>
<dbReference type="InterPro" id="IPR013525">
    <property type="entry name" value="ABC2_TM"/>
</dbReference>
<dbReference type="OrthoDB" id="2109100at2759"/>
<dbReference type="Proteomes" id="UP000269721">
    <property type="component" value="Unassembled WGS sequence"/>
</dbReference>
<dbReference type="PANTHER" id="PTHR19229">
    <property type="entry name" value="ATP-BINDING CASSETTE TRANSPORTER SUBFAMILY A ABCA"/>
    <property type="match status" value="1"/>
</dbReference>